<name>A0A9N9L6N3_9HELO</name>
<feature type="compositionally biased region" description="Polar residues" evidence="1">
    <location>
        <begin position="1196"/>
        <end position="1215"/>
    </location>
</feature>
<feature type="compositionally biased region" description="Polar residues" evidence="1">
    <location>
        <begin position="408"/>
        <end position="418"/>
    </location>
</feature>
<dbReference type="EMBL" id="CAJVRL010000081">
    <property type="protein sequence ID" value="CAG8957972.1"/>
    <property type="molecule type" value="Genomic_DNA"/>
</dbReference>
<feature type="compositionally biased region" description="Low complexity" evidence="1">
    <location>
        <begin position="501"/>
        <end position="525"/>
    </location>
</feature>
<feature type="compositionally biased region" description="Basic and acidic residues" evidence="1">
    <location>
        <begin position="1"/>
        <end position="10"/>
    </location>
</feature>
<feature type="compositionally biased region" description="Polar residues" evidence="1">
    <location>
        <begin position="1280"/>
        <end position="1289"/>
    </location>
</feature>
<feature type="region of interest" description="Disordered" evidence="1">
    <location>
        <begin position="352"/>
        <end position="447"/>
    </location>
</feature>
<feature type="compositionally biased region" description="Polar residues" evidence="1">
    <location>
        <begin position="282"/>
        <end position="309"/>
    </location>
</feature>
<evidence type="ECO:0000256" key="1">
    <source>
        <dbReference type="SAM" id="MobiDB-lite"/>
    </source>
</evidence>
<keyword evidence="3" id="KW-1185">Reference proteome</keyword>
<sequence length="1307" mass="140295">MAPPDIEIHQRSQSISSGGLMSPPLLVTPEPEYIAAAAGSQIVTNDRESQAETWYDQNGIQPSGEGARVSQPALRLVNRFLDQLLFSFLSGARSISLTSLRPAVSEVLKPKLAHGAISGADQELHEYLGDGDDAQIMAYHNGNGLDADGDWDLELVWKRTRLRCMVYSSLGDMEEEDEDIYMQQEHLGAGSNGPNAGDVSPAVAIFLTSILEFIGEQILVVAGQAAYQRMKAKYEKEARDGTGFMTEIADRIVVEDSDVEKVALDRTLGRLWRSYKKRVRSPTPTSSLNRSFSQESLQTQLARQANNLSPEDETDEPVRRPSLAAVLEDEYAAAIPLPTTNDDVREIEIPGLAEEIEDDSVSDASTIAEETPKPRPKSMLFFGELPLTPTSDGEAVHSKPVSRKRSHSLPTPNISPYGSSKRLKSKDSEGSAGDAKKSERKDGSATTGVVAGVVAAGAAAAAGMVSVVQGKAPQSDIDSDDEEPEEAVILTARMSVGGGSPSDPVGLSRGSSIRSRSGNSSVRVIDVSRTPSVSRRGSVQGDRIGSRPTSINVPASAGTQSPRVASPMTRGGSNRNSLVRKSSIGNAHSSEESITEEKEAYESEGDLDTSIPAELAAAMQGVDVGFSPSHQQPNPLMQHPVKEPVPFKLSAAPVPRKAVARSPTKDQINGSLQLNSNQYGFGVPSLTPLREMMEGAPDTSDEASSMAPSYDTFSIRTSHQPSSLNPANRVAESQKPLRALNTNIPRAPSTYSADVSRKRSASVQKSPHHSASGSDAASHKYLARRTSEEGSIAESKGQSFEELIRSDTTIQYTLTPENVRGIEAIKQSPDSPHGNGSIKGNAQESTRPETSRSGSSANRYMAALRSNPVEGNRIVNKSSSAANIGSKLRPNAPQPRDARAVDRDSIGDFAEFIRSTGPANSYEQAPRVLHSHRGANGTPRNYSGAVSRTTTPANLPRRAESSAGRMKLQAREAAVPRGDSISDLIDFVRAGPQVDLQGGHRIPRTVAPFRTTMDSDQMVLAAGGKAIDANLAEPRSSQASNSVQSSVTSQSGLLKNAAMNKPLPATHHNDFDEPDMMPKRKTRRVRDPYAIDYSDEEEDYNPTPKPTIKEESLADFLRNVPPPPSPPQVATSSVFDSVPEPPRKDIKKKSSATALISRFGRRHTDAPPLPKPKTSSGPPQVLQKPRTANGAVQKPKTPSGSESRSTSKNGVNTNAPVVPNLPTPSEGDNHASQADSSRTRVPKKTYQPRDAVAMPMGRSTDLADFLMSHEPPPRAATQPLILTSPTLTSPKEESSTFQRMFGRKKVH</sequence>
<comment type="caution">
    <text evidence="2">The sequence shown here is derived from an EMBL/GenBank/DDBJ whole genome shotgun (WGS) entry which is preliminary data.</text>
</comment>
<feature type="region of interest" description="Disordered" evidence="1">
    <location>
        <begin position="653"/>
        <end position="799"/>
    </location>
</feature>
<accession>A0A9N9L6N3</accession>
<dbReference type="Proteomes" id="UP000696280">
    <property type="component" value="Unassembled WGS sequence"/>
</dbReference>
<feature type="compositionally biased region" description="Basic and acidic residues" evidence="1">
    <location>
        <begin position="589"/>
        <end position="601"/>
    </location>
</feature>
<evidence type="ECO:0000313" key="2">
    <source>
        <dbReference type="EMBL" id="CAG8957972.1"/>
    </source>
</evidence>
<proteinExistence type="predicted"/>
<feature type="compositionally biased region" description="Polar residues" evidence="1">
    <location>
        <begin position="665"/>
        <end position="679"/>
    </location>
</feature>
<feature type="region of interest" description="Disordered" evidence="1">
    <location>
        <begin position="1061"/>
        <end position="1307"/>
    </location>
</feature>
<feature type="region of interest" description="Disordered" evidence="1">
    <location>
        <begin position="934"/>
        <end position="964"/>
    </location>
</feature>
<dbReference type="OrthoDB" id="5382203at2759"/>
<feature type="compositionally biased region" description="Polar residues" evidence="1">
    <location>
        <begin position="571"/>
        <end position="588"/>
    </location>
</feature>
<feature type="compositionally biased region" description="Polar residues" evidence="1">
    <location>
        <begin position="51"/>
        <end position="61"/>
    </location>
</feature>
<feature type="region of interest" description="Disordered" evidence="1">
    <location>
        <begin position="47"/>
        <end position="66"/>
    </location>
</feature>
<feature type="compositionally biased region" description="Polar residues" evidence="1">
    <location>
        <begin position="547"/>
        <end position="563"/>
    </location>
</feature>
<evidence type="ECO:0000313" key="3">
    <source>
        <dbReference type="Proteomes" id="UP000696280"/>
    </source>
</evidence>
<feature type="compositionally biased region" description="Polar residues" evidence="1">
    <location>
        <begin position="938"/>
        <end position="953"/>
    </location>
</feature>
<feature type="compositionally biased region" description="Basic and acidic residues" evidence="1">
    <location>
        <begin position="425"/>
        <end position="443"/>
    </location>
</feature>
<feature type="region of interest" description="Disordered" evidence="1">
    <location>
        <begin position="468"/>
        <end position="612"/>
    </location>
</feature>
<organism evidence="2 3">
    <name type="scientific">Hymenoscyphus fraxineus</name>
    <dbReference type="NCBI Taxonomy" id="746836"/>
    <lineage>
        <taxon>Eukaryota</taxon>
        <taxon>Fungi</taxon>
        <taxon>Dikarya</taxon>
        <taxon>Ascomycota</taxon>
        <taxon>Pezizomycotina</taxon>
        <taxon>Leotiomycetes</taxon>
        <taxon>Helotiales</taxon>
        <taxon>Helotiaceae</taxon>
        <taxon>Hymenoscyphus</taxon>
    </lineage>
</organism>
<protein>
    <recommendedName>
        <fullName evidence="4">Flo11</fullName>
    </recommendedName>
</protein>
<feature type="compositionally biased region" description="Polar residues" evidence="1">
    <location>
        <begin position="740"/>
        <end position="753"/>
    </location>
</feature>
<feature type="region of interest" description="Disordered" evidence="1">
    <location>
        <begin position="1"/>
        <end position="22"/>
    </location>
</feature>
<feature type="region of interest" description="Disordered" evidence="1">
    <location>
        <begin position="880"/>
        <end position="900"/>
    </location>
</feature>
<feature type="compositionally biased region" description="Acidic residues" evidence="1">
    <location>
        <begin position="477"/>
        <end position="486"/>
    </location>
</feature>
<reference evidence="2" key="1">
    <citation type="submission" date="2021-07" db="EMBL/GenBank/DDBJ databases">
        <authorList>
            <person name="Durling M."/>
        </authorList>
    </citation>
    <scope>NUCLEOTIDE SEQUENCE</scope>
</reference>
<feature type="region of interest" description="Disordered" evidence="1">
    <location>
        <begin position="280"/>
        <end position="318"/>
    </location>
</feature>
<gene>
    <name evidence="2" type="ORF">HYFRA_00000315</name>
</gene>
<feature type="region of interest" description="Disordered" evidence="1">
    <location>
        <begin position="825"/>
        <end position="857"/>
    </location>
</feature>
<feature type="compositionally biased region" description="Polar residues" evidence="1">
    <location>
        <begin position="702"/>
        <end position="726"/>
    </location>
</feature>
<evidence type="ECO:0008006" key="4">
    <source>
        <dbReference type="Google" id="ProtNLM"/>
    </source>
</evidence>